<reference evidence="1 2" key="1">
    <citation type="submission" date="2020-08" db="EMBL/GenBank/DDBJ databases">
        <title>Novel species isolated from subtropical streams in China.</title>
        <authorList>
            <person name="Lu H."/>
        </authorList>
    </citation>
    <scope>NUCLEOTIDE SEQUENCE [LARGE SCALE GENOMIC DNA]</scope>
    <source>
        <strain evidence="1 2">CY18W</strain>
    </source>
</reference>
<sequence length="369" mass="41247">MSWTEFHAKSEVLAISAMEALKNRDIPLANKLYKQAGEFEHLALAQLDISKVRTRGITAVSAVALWFKASEYSLAEKLAHSMLADETIPEFARQDLRNLVQAIWTECTKKTAGVEFVPGQVMVSVKGGEVITGGAPLDLILDKVQTIQSIFYRTIEFLNGISHRRTGRPTKELQDACRPWLFQSIPGSYQFSVGIQKPVQPDFFRDDVEPERIAEHFLEIVRASSNEDLSVLEKLIPDASYRNTFLKLARNLAPTGKTFDRIEMRSLGDTRPVALGIESRHTINQQLRSKPASTLDADDEIVELRGTLRAVHLDKDWLEIAIESDAILVSGLEDAVDDVIGPMVNRTVTVRANKTAANKYKFLDIELGE</sequence>
<organism evidence="1 2">
    <name type="scientific">Undibacterium hunanense</name>
    <dbReference type="NCBI Taxonomy" id="2762292"/>
    <lineage>
        <taxon>Bacteria</taxon>
        <taxon>Pseudomonadati</taxon>
        <taxon>Pseudomonadota</taxon>
        <taxon>Betaproteobacteria</taxon>
        <taxon>Burkholderiales</taxon>
        <taxon>Oxalobacteraceae</taxon>
        <taxon>Undibacterium</taxon>
    </lineage>
</organism>
<dbReference type="EMBL" id="JACOGF010000024">
    <property type="protein sequence ID" value="MBC3921068.1"/>
    <property type="molecule type" value="Genomic_DNA"/>
</dbReference>
<gene>
    <name evidence="1" type="ORF">H8L32_26635</name>
</gene>
<dbReference type="RefSeq" id="WP_186950902.1">
    <property type="nucleotide sequence ID" value="NZ_JACOGF010000024.1"/>
</dbReference>
<accession>A0ABR6ZZI8</accession>
<name>A0ABR6ZZI8_9BURK</name>
<keyword evidence="2" id="KW-1185">Reference proteome</keyword>
<comment type="caution">
    <text evidence="1">The sequence shown here is derived from an EMBL/GenBank/DDBJ whole genome shotgun (WGS) entry which is preliminary data.</text>
</comment>
<dbReference type="Proteomes" id="UP000650424">
    <property type="component" value="Unassembled WGS sequence"/>
</dbReference>
<evidence type="ECO:0000313" key="1">
    <source>
        <dbReference type="EMBL" id="MBC3921068.1"/>
    </source>
</evidence>
<evidence type="ECO:0000313" key="2">
    <source>
        <dbReference type="Proteomes" id="UP000650424"/>
    </source>
</evidence>
<proteinExistence type="predicted"/>
<protein>
    <submittedName>
        <fullName evidence="1">Uncharacterized protein</fullName>
    </submittedName>
</protein>